<protein>
    <recommendedName>
        <fullName evidence="11">Adipocyte enhancer-binding protein 1</fullName>
    </recommendedName>
    <alternativeName>
        <fullName evidence="12">Aortic carboxypeptidase-like protein</fullName>
    </alternativeName>
</protein>
<dbReference type="CDD" id="cd11308">
    <property type="entry name" value="Peptidase_M14NE-CP-C_like"/>
    <property type="match status" value="1"/>
</dbReference>
<sequence>MAASLPPDRAWTVLTDDEIEEFLEGFLSELEPETREDDLEVPPPPEPTLRARKAQTGDKRGARLGVAKEAPLDKTKDKGKKGKKDKGPKATKQPLEGSLRPPKKPKEKPPKTTKKPKEKPPKATKKPKEKPPKATKKPKEKPPKATKRPSTGKRPPTPTPSETLWWPWPLSPSPGPEELPQEGGVCRLSWGCGVLTARRLGGGGPPALQNRPQAPRPLKPRAKMASTFHYSEKPKKEGSPKEDEKDDKWSVEKGKDHKGPRKGEELEEEWAPTEKVKCPPIGMESHRIEDNQIRASSMLRHGLGAQRGRLNIQAGATEDDYYDGAWCAEDDAQRQWIEVDTRRITKFTGVITQGRDSSIHDDFVTSFFVGFSNDSQTWTMYTNGYEEMTFHGNVDKDTPVLSELPEPVVARFIRVYPLTWNGSLCMRLEVLGCPVTPVHSYYAQNEVVATDNLDFRHHSYKDMRQLMKVVNEECPTITRTYSLGKSSRGLKIYAMEISDNPGDHELGEPEFRYTAGIHGNEVLGRELLLLLMQYLCREYRDGNPRVRSLVQDTRIHLVPSLNPDGYEVAAQMGSEFGNWAMGLWTEEGFDIYEDFPDLNSVLWGAEERKWVPYRVPNNNLPIPERYLSPDATVSTEVRAIIAWMEKNPFVLGANLNGGERLVSYPYDMARTPTQEQLLAAAMAAARGEDEDEVSEAQETPDHAIFRWLAISFASAHLTMTEPYRGGCQAQDYTSGMGIVNGAKWNPRSGTINDFSYLHTNCLELSIYLGCDKFPHESELPREWENNKEALLTFMEQVHRGIKGVVTDEQGIPIANATISVSGINHGVKTASGGDYWRILNPGEYRVTAHAEGYTPSAKTCNVDYDIGATQCNFILARSNWKRIREIMAMNGNRPIPRIDPSRPMTPQQRRMQRRRLQYRLRMREQLRLRRLNATATAAPGTPGTAAPTTSVTLPPAPSLTPSPTPIASLGPWSFEPEATTVGWEELETETYTEVVTEFGTELGPEEEDHEEEQEEEHGEEEVVVVMGPDFAFTTAETYTVNFGDF</sequence>
<dbReference type="InterPro" id="IPR057246">
    <property type="entry name" value="CARBOXYPEPT_ZN_1"/>
</dbReference>
<dbReference type="CDD" id="cd03869">
    <property type="entry name" value="M14_CPX_like"/>
    <property type="match status" value="1"/>
</dbReference>
<name>A0A8C7BPJ0_NEOVI</name>
<comment type="subcellular location">
    <subcellularLocation>
        <location evidence="1">Secreted</location>
    </subcellularLocation>
</comment>
<feature type="compositionally biased region" description="Basic residues" evidence="14">
    <location>
        <begin position="77"/>
        <end position="86"/>
    </location>
</feature>
<comment type="similarity">
    <text evidence="2 13">Belongs to the peptidase M14 family.</text>
</comment>
<comment type="caution">
    <text evidence="13">Lacks conserved residue(s) required for the propagation of feature annotation.</text>
</comment>
<dbReference type="CDD" id="cd00057">
    <property type="entry name" value="FA58C"/>
    <property type="match status" value="1"/>
</dbReference>
<feature type="region of interest" description="Disordered" evidence="14">
    <location>
        <begin position="28"/>
        <end position="183"/>
    </location>
</feature>
<dbReference type="PROSITE" id="PS52035">
    <property type="entry name" value="PEPTIDASE_M14"/>
    <property type="match status" value="1"/>
</dbReference>
<dbReference type="SUPFAM" id="SSF53187">
    <property type="entry name" value="Zn-dependent exopeptidases"/>
    <property type="match status" value="1"/>
</dbReference>
<feature type="region of interest" description="Disordered" evidence="14">
    <location>
        <begin position="196"/>
        <end position="272"/>
    </location>
</feature>
<keyword evidence="3" id="KW-0678">Repressor</keyword>
<dbReference type="FunFam" id="2.60.120.260:FF:000068">
    <property type="entry name" value="Adipocyte enhancer-binding protein 1"/>
    <property type="match status" value="1"/>
</dbReference>
<dbReference type="InterPro" id="IPR000421">
    <property type="entry name" value="FA58C"/>
</dbReference>
<feature type="domain" description="Peptidase M14" evidence="16">
    <location>
        <begin position="456"/>
        <end position="797"/>
    </location>
</feature>
<feature type="compositionally biased region" description="Basic and acidic residues" evidence="14">
    <location>
        <begin position="230"/>
        <end position="264"/>
    </location>
</feature>
<dbReference type="GO" id="GO:0001227">
    <property type="term" value="F:DNA-binding transcription repressor activity, RNA polymerase II-specific"/>
    <property type="evidence" value="ECO:0007669"/>
    <property type="project" value="Ensembl"/>
</dbReference>
<evidence type="ECO:0000256" key="4">
    <source>
        <dbReference type="ARBA" id="ARBA00022525"/>
    </source>
</evidence>
<dbReference type="PROSITE" id="PS00132">
    <property type="entry name" value="CARBOXYPEPT_ZN_1"/>
    <property type="match status" value="1"/>
</dbReference>
<evidence type="ECO:0000256" key="11">
    <source>
        <dbReference type="ARBA" id="ARBA00074638"/>
    </source>
</evidence>
<dbReference type="Proteomes" id="UP000694425">
    <property type="component" value="Unplaced"/>
</dbReference>
<evidence type="ECO:0000256" key="14">
    <source>
        <dbReference type="SAM" id="MobiDB-lite"/>
    </source>
</evidence>
<evidence type="ECO:0000256" key="5">
    <source>
        <dbReference type="ARBA" id="ARBA00022729"/>
    </source>
</evidence>
<dbReference type="GO" id="GO:0004181">
    <property type="term" value="F:metallocarboxypeptidase activity"/>
    <property type="evidence" value="ECO:0007669"/>
    <property type="project" value="InterPro"/>
</dbReference>
<keyword evidence="7" id="KW-0805">Transcription regulation</keyword>
<evidence type="ECO:0000313" key="17">
    <source>
        <dbReference type="Ensembl" id="ENSNVIP00000027240.1"/>
    </source>
</evidence>
<dbReference type="Pfam" id="PF00754">
    <property type="entry name" value="F5_F8_type_C"/>
    <property type="match status" value="1"/>
</dbReference>
<feature type="compositionally biased region" description="Basic residues" evidence="14">
    <location>
        <begin position="101"/>
        <end position="151"/>
    </location>
</feature>
<dbReference type="SMART" id="SM00631">
    <property type="entry name" value="Zn_pept"/>
    <property type="match status" value="1"/>
</dbReference>
<evidence type="ECO:0000256" key="7">
    <source>
        <dbReference type="ARBA" id="ARBA00023015"/>
    </source>
</evidence>
<dbReference type="PRINTS" id="PR00765">
    <property type="entry name" value="CRBOXYPTASEA"/>
</dbReference>
<dbReference type="PANTHER" id="PTHR11532">
    <property type="entry name" value="PROTEASE M14 CARBOXYPEPTIDASE"/>
    <property type="match status" value="1"/>
</dbReference>
<feature type="domain" description="F5/8 type C" evidence="15">
    <location>
        <begin position="276"/>
        <end position="433"/>
    </location>
</feature>
<dbReference type="PROSITE" id="PS50022">
    <property type="entry name" value="FA58C_3"/>
    <property type="match status" value="1"/>
</dbReference>
<feature type="compositionally biased region" description="Acidic residues" evidence="14">
    <location>
        <begin position="1003"/>
        <end position="1021"/>
    </location>
</feature>
<dbReference type="GO" id="GO:0016485">
    <property type="term" value="P:protein processing"/>
    <property type="evidence" value="ECO:0007669"/>
    <property type="project" value="TreeGrafter"/>
</dbReference>
<reference evidence="17" key="1">
    <citation type="submission" date="2025-08" db="UniProtKB">
        <authorList>
            <consortium name="Ensembl"/>
        </authorList>
    </citation>
    <scope>IDENTIFICATION</scope>
</reference>
<keyword evidence="9" id="KW-0804">Transcription</keyword>
<dbReference type="Gene3D" id="3.40.630.10">
    <property type="entry name" value="Zn peptidases"/>
    <property type="match status" value="1"/>
</dbReference>
<proteinExistence type="inferred from homology"/>
<dbReference type="GO" id="GO:1904026">
    <property type="term" value="P:regulation of collagen fibril organization"/>
    <property type="evidence" value="ECO:0007669"/>
    <property type="project" value="Ensembl"/>
</dbReference>
<evidence type="ECO:0000256" key="10">
    <source>
        <dbReference type="ARBA" id="ARBA00023180"/>
    </source>
</evidence>
<dbReference type="SUPFAM" id="SSF49785">
    <property type="entry name" value="Galactose-binding domain-like"/>
    <property type="match status" value="1"/>
</dbReference>
<evidence type="ECO:0000259" key="16">
    <source>
        <dbReference type="PROSITE" id="PS52035"/>
    </source>
</evidence>
<dbReference type="AlphaFoldDB" id="A0A8C7BPJ0"/>
<dbReference type="Gene3D" id="2.60.40.1120">
    <property type="entry name" value="Carboxypeptidase-like, regulatory domain"/>
    <property type="match status" value="1"/>
</dbReference>
<dbReference type="InterPro" id="IPR050753">
    <property type="entry name" value="Peptidase_M14_domain"/>
</dbReference>
<dbReference type="InterPro" id="IPR008969">
    <property type="entry name" value="CarboxyPept-like_regulatory"/>
</dbReference>
<dbReference type="Gene3D" id="2.60.120.260">
    <property type="entry name" value="Galactose-binding domain-like"/>
    <property type="match status" value="1"/>
</dbReference>
<keyword evidence="8" id="KW-0238">DNA-binding</keyword>
<dbReference type="GO" id="GO:0000977">
    <property type="term" value="F:RNA polymerase II transcription regulatory region sequence-specific DNA binding"/>
    <property type="evidence" value="ECO:0007669"/>
    <property type="project" value="Ensembl"/>
</dbReference>
<accession>A0A8C7BPJ0</accession>
<evidence type="ECO:0000256" key="1">
    <source>
        <dbReference type="ARBA" id="ARBA00004613"/>
    </source>
</evidence>
<evidence type="ECO:0000256" key="8">
    <source>
        <dbReference type="ARBA" id="ARBA00023125"/>
    </source>
</evidence>
<dbReference type="PANTHER" id="PTHR11532:SF48">
    <property type="entry name" value="ADIPOCYTE ENHANCER-BINDING PROTEIN 1"/>
    <property type="match status" value="1"/>
</dbReference>
<evidence type="ECO:0000256" key="3">
    <source>
        <dbReference type="ARBA" id="ARBA00022491"/>
    </source>
</evidence>
<evidence type="ECO:0000256" key="6">
    <source>
        <dbReference type="ARBA" id="ARBA00022860"/>
    </source>
</evidence>
<feature type="region of interest" description="Disordered" evidence="14">
    <location>
        <begin position="892"/>
        <end position="911"/>
    </location>
</feature>
<dbReference type="InterPro" id="IPR008979">
    <property type="entry name" value="Galactose-bd-like_sf"/>
</dbReference>
<dbReference type="InterPro" id="IPR000834">
    <property type="entry name" value="Peptidase_M14"/>
</dbReference>
<dbReference type="GO" id="GO:0005615">
    <property type="term" value="C:extracellular space"/>
    <property type="evidence" value="ECO:0007669"/>
    <property type="project" value="TreeGrafter"/>
</dbReference>
<keyword evidence="18" id="KW-1185">Reference proteome</keyword>
<dbReference type="FunFam" id="3.40.630.10:FF:000007">
    <property type="entry name" value="Carboxypeptidase X (M14 family), member 1"/>
    <property type="match status" value="1"/>
</dbReference>
<evidence type="ECO:0000313" key="18">
    <source>
        <dbReference type="Proteomes" id="UP000694425"/>
    </source>
</evidence>
<dbReference type="PROSITE" id="PS01285">
    <property type="entry name" value="FA58C_1"/>
    <property type="match status" value="1"/>
</dbReference>
<dbReference type="PROSITE" id="PS01286">
    <property type="entry name" value="FA58C_2"/>
    <property type="match status" value="1"/>
</dbReference>
<dbReference type="SUPFAM" id="SSF49464">
    <property type="entry name" value="Carboxypeptidase regulatory domain-like"/>
    <property type="match status" value="1"/>
</dbReference>
<keyword evidence="4" id="KW-0964">Secreted</keyword>
<dbReference type="Ensembl" id="ENSNVIT00000031594.1">
    <property type="protein sequence ID" value="ENSNVIP00000027240.1"/>
    <property type="gene ID" value="ENSNVIG00000021021.1"/>
</dbReference>
<evidence type="ECO:0000256" key="2">
    <source>
        <dbReference type="ARBA" id="ARBA00005988"/>
    </source>
</evidence>
<evidence type="ECO:0000256" key="9">
    <source>
        <dbReference type="ARBA" id="ARBA00023163"/>
    </source>
</evidence>
<dbReference type="SMART" id="SM00231">
    <property type="entry name" value="FA58C"/>
    <property type="match status" value="1"/>
</dbReference>
<dbReference type="GO" id="GO:0006518">
    <property type="term" value="P:peptide metabolic process"/>
    <property type="evidence" value="ECO:0007669"/>
    <property type="project" value="TreeGrafter"/>
</dbReference>
<dbReference type="FunFam" id="2.60.40.1120:FF:000007">
    <property type="entry name" value="Carboxypeptidase X, M14 family member 2"/>
    <property type="match status" value="1"/>
</dbReference>
<reference evidence="17" key="2">
    <citation type="submission" date="2025-09" db="UniProtKB">
        <authorList>
            <consortium name="Ensembl"/>
        </authorList>
    </citation>
    <scope>IDENTIFICATION</scope>
</reference>
<dbReference type="GO" id="GO:0005518">
    <property type="term" value="F:collagen binding"/>
    <property type="evidence" value="ECO:0007669"/>
    <property type="project" value="Ensembl"/>
</dbReference>
<dbReference type="GO" id="GO:0008270">
    <property type="term" value="F:zinc ion binding"/>
    <property type="evidence" value="ECO:0007669"/>
    <property type="project" value="InterPro"/>
</dbReference>
<keyword evidence="5" id="KW-0732">Signal</keyword>
<keyword evidence="10" id="KW-0325">Glycoprotein</keyword>
<organism evidence="17 18">
    <name type="scientific">Neovison vison</name>
    <name type="common">American mink</name>
    <name type="synonym">Mustela vison</name>
    <dbReference type="NCBI Taxonomy" id="452646"/>
    <lineage>
        <taxon>Eukaryota</taxon>
        <taxon>Metazoa</taxon>
        <taxon>Chordata</taxon>
        <taxon>Craniata</taxon>
        <taxon>Vertebrata</taxon>
        <taxon>Euteleostomi</taxon>
        <taxon>Mammalia</taxon>
        <taxon>Eutheria</taxon>
        <taxon>Laurasiatheria</taxon>
        <taxon>Carnivora</taxon>
        <taxon>Caniformia</taxon>
        <taxon>Musteloidea</taxon>
        <taxon>Mustelidae</taxon>
        <taxon>Mustelinae</taxon>
        <taxon>Neogale</taxon>
    </lineage>
</organism>
<evidence type="ECO:0000256" key="12">
    <source>
        <dbReference type="ARBA" id="ARBA00079261"/>
    </source>
</evidence>
<evidence type="ECO:0000259" key="15">
    <source>
        <dbReference type="PROSITE" id="PS50022"/>
    </source>
</evidence>
<feature type="region of interest" description="Disordered" evidence="14">
    <location>
        <begin position="1001"/>
        <end position="1021"/>
    </location>
</feature>
<dbReference type="GeneTree" id="ENSGT00940000158323"/>
<dbReference type="Pfam" id="PF13620">
    <property type="entry name" value="CarboxypepD_reg"/>
    <property type="match status" value="1"/>
</dbReference>
<evidence type="ECO:0000256" key="13">
    <source>
        <dbReference type="PROSITE-ProRule" id="PRU01379"/>
    </source>
</evidence>
<keyword evidence="6" id="KW-0112">Calmodulin-binding</keyword>
<feature type="compositionally biased region" description="Acidic residues" evidence="14">
    <location>
        <begin position="30"/>
        <end position="40"/>
    </location>
</feature>
<dbReference type="Pfam" id="PF00246">
    <property type="entry name" value="Peptidase_M14"/>
    <property type="match status" value="1"/>
</dbReference>
<dbReference type="GO" id="GO:0005516">
    <property type="term" value="F:calmodulin binding"/>
    <property type="evidence" value="ECO:0007669"/>
    <property type="project" value="UniProtKB-KW"/>
</dbReference>